<dbReference type="PANTHER" id="PTHR33209">
    <property type="entry name" value="PROTEASE 4"/>
    <property type="match status" value="1"/>
</dbReference>
<evidence type="ECO:0000313" key="10">
    <source>
        <dbReference type="EMBL" id="SDP09991.1"/>
    </source>
</evidence>
<comment type="subcellular location">
    <subcellularLocation>
        <location evidence="1">Membrane</location>
    </subcellularLocation>
</comment>
<protein>
    <submittedName>
        <fullName evidence="10">Protease-4</fullName>
    </submittedName>
</protein>
<feature type="active site" description="Nucleophile" evidence="7">
    <location>
        <position position="414"/>
    </location>
</feature>
<name>A0A1H0PXT1_9BACT</name>
<comment type="similarity">
    <text evidence="2">Belongs to the peptidase S49 family.</text>
</comment>
<keyword evidence="8" id="KW-1133">Transmembrane helix</keyword>
<dbReference type="NCBIfam" id="TIGR00706">
    <property type="entry name" value="SppA_dom"/>
    <property type="match status" value="1"/>
</dbReference>
<evidence type="ECO:0000313" key="11">
    <source>
        <dbReference type="Proteomes" id="UP000199073"/>
    </source>
</evidence>
<dbReference type="SUPFAM" id="SSF52096">
    <property type="entry name" value="ClpP/crotonase"/>
    <property type="match status" value="2"/>
</dbReference>
<feature type="active site" description="Proton donor/acceptor" evidence="7">
    <location>
        <position position="211"/>
    </location>
</feature>
<reference evidence="10 11" key="1">
    <citation type="submission" date="2016-10" db="EMBL/GenBank/DDBJ databases">
        <authorList>
            <person name="de Groot N.N."/>
        </authorList>
    </citation>
    <scope>NUCLEOTIDE SEQUENCE [LARGE SCALE GENOMIC DNA]</scope>
    <source>
        <strain evidence="10 11">DSM 12130</strain>
    </source>
</reference>
<evidence type="ECO:0000256" key="6">
    <source>
        <dbReference type="ARBA" id="ARBA00023136"/>
    </source>
</evidence>
<keyword evidence="3 10" id="KW-0645">Protease</keyword>
<gene>
    <name evidence="10" type="ORF">SAMN05660330_01810</name>
</gene>
<evidence type="ECO:0000256" key="8">
    <source>
        <dbReference type="SAM" id="Phobius"/>
    </source>
</evidence>
<organism evidence="10 11">
    <name type="scientific">Desulforhopalus singaporensis</name>
    <dbReference type="NCBI Taxonomy" id="91360"/>
    <lineage>
        <taxon>Bacteria</taxon>
        <taxon>Pseudomonadati</taxon>
        <taxon>Thermodesulfobacteriota</taxon>
        <taxon>Desulfobulbia</taxon>
        <taxon>Desulfobulbales</taxon>
        <taxon>Desulfocapsaceae</taxon>
        <taxon>Desulforhopalus</taxon>
    </lineage>
</organism>
<dbReference type="GO" id="GO:0016020">
    <property type="term" value="C:membrane"/>
    <property type="evidence" value="ECO:0007669"/>
    <property type="project" value="UniProtKB-SubCell"/>
</dbReference>
<dbReference type="CDD" id="cd07023">
    <property type="entry name" value="S49_Sppa_N_C"/>
    <property type="match status" value="1"/>
</dbReference>
<dbReference type="GO" id="GO:0006465">
    <property type="term" value="P:signal peptide processing"/>
    <property type="evidence" value="ECO:0007669"/>
    <property type="project" value="InterPro"/>
</dbReference>
<proteinExistence type="inferred from homology"/>
<dbReference type="InterPro" id="IPR047272">
    <property type="entry name" value="S49_SppA_C"/>
</dbReference>
<evidence type="ECO:0000256" key="4">
    <source>
        <dbReference type="ARBA" id="ARBA00022801"/>
    </source>
</evidence>
<keyword evidence="4" id="KW-0378">Hydrolase</keyword>
<sequence length="614" mass="67185">MKNLLLAIINVLRYIGRFFTFIRNSILNILFFLLLLVIIVPFLPVDYSYSPRPGVPADSIVRLDISGDLVEQKSIISSFEKLFTTSLFGSPQNNPQTSMQEILDIIKNAEKDDSIAAILLNLRNMGTAGLGQLETIGAALTEFRKQGKLVIVADNLYTQSRYFLASFADTIVINPMGAVDIHGMGVYRLYFKDVIDKLKINYNVFKVGSYKSALEPFTRTDMSEEDRAQNRLWLSQLWNRYKATVADNRKLDSKVIDSYTSNISELISATHGDTAQLALNLGLIDHIWNQAELTSYLATISQTDKDHLRLVPGSSYMEHITPSFHDKPPTGSIGLIIAEGKIVPGKQPAGIIGSQSLVELLQSARKDDRIKGLVLRINSSGGSAFASEVIRQEILQFKKSGKPIVVSMGSIAASGGYWIAAEADSIWAYSTTLTGSIGIFGAIPTFENSLSALGIYSDGVGTTPLAAGLNLTRPLSPALGRVIQNTVEYNYSMFLQIVAKGRNISSRKVADLAQGRVYDGVTAKKLGLVDNIGTLDDALEAAAAMAGLAQTSVTIIEPTRSLKQQLIQLLSSQEDEFDSMAPVVKHKLDQVLETMLLMDDPQGVYANCFIDPRL</sequence>
<dbReference type="PANTHER" id="PTHR33209:SF1">
    <property type="entry name" value="PEPTIDASE S49 DOMAIN-CONTAINING PROTEIN"/>
    <property type="match status" value="1"/>
</dbReference>
<keyword evidence="5" id="KW-0720">Serine protease</keyword>
<evidence type="ECO:0000256" key="2">
    <source>
        <dbReference type="ARBA" id="ARBA00008683"/>
    </source>
</evidence>
<dbReference type="InterPro" id="IPR004635">
    <property type="entry name" value="Pept_S49_SppA"/>
</dbReference>
<dbReference type="GO" id="GO:0008236">
    <property type="term" value="F:serine-type peptidase activity"/>
    <property type="evidence" value="ECO:0007669"/>
    <property type="project" value="UniProtKB-KW"/>
</dbReference>
<keyword evidence="11" id="KW-1185">Reference proteome</keyword>
<dbReference type="EMBL" id="FNJI01000010">
    <property type="protein sequence ID" value="SDP09991.1"/>
    <property type="molecule type" value="Genomic_DNA"/>
</dbReference>
<dbReference type="Pfam" id="PF01343">
    <property type="entry name" value="Peptidase_S49"/>
    <property type="match status" value="2"/>
</dbReference>
<dbReference type="OrthoDB" id="9764363at2"/>
<evidence type="ECO:0000256" key="5">
    <source>
        <dbReference type="ARBA" id="ARBA00022825"/>
    </source>
</evidence>
<dbReference type="STRING" id="91360.SAMN05660330_01810"/>
<dbReference type="InterPro" id="IPR047217">
    <property type="entry name" value="S49_SppA_67K_type_N"/>
</dbReference>
<dbReference type="AlphaFoldDB" id="A0A1H0PXT1"/>
<dbReference type="InterPro" id="IPR002142">
    <property type="entry name" value="Peptidase_S49"/>
</dbReference>
<evidence type="ECO:0000259" key="9">
    <source>
        <dbReference type="Pfam" id="PF01343"/>
    </source>
</evidence>
<accession>A0A1H0PXT1</accession>
<dbReference type="InterPro" id="IPR029045">
    <property type="entry name" value="ClpP/crotonase-like_dom_sf"/>
</dbReference>
<evidence type="ECO:0000256" key="1">
    <source>
        <dbReference type="ARBA" id="ARBA00004370"/>
    </source>
</evidence>
<dbReference type="InterPro" id="IPR004634">
    <property type="entry name" value="Pept_S49_pIV"/>
</dbReference>
<feature type="transmembrane region" description="Helical" evidence="8">
    <location>
        <begin position="21"/>
        <end position="43"/>
    </location>
</feature>
<dbReference type="Gene3D" id="3.90.226.10">
    <property type="entry name" value="2-enoyl-CoA Hydratase, Chain A, domain 1"/>
    <property type="match status" value="4"/>
</dbReference>
<keyword evidence="8" id="KW-0812">Transmembrane</keyword>
<dbReference type="PIRSF" id="PIRSF001217">
    <property type="entry name" value="Protease_4_SppA"/>
    <property type="match status" value="1"/>
</dbReference>
<keyword evidence="6 8" id="KW-0472">Membrane</keyword>
<dbReference type="RefSeq" id="WP_092221988.1">
    <property type="nucleotide sequence ID" value="NZ_FNJI01000010.1"/>
</dbReference>
<dbReference type="NCBIfam" id="TIGR00705">
    <property type="entry name" value="SppA_67K"/>
    <property type="match status" value="1"/>
</dbReference>
<evidence type="ECO:0000256" key="7">
    <source>
        <dbReference type="PIRSR" id="PIRSR001217-1"/>
    </source>
</evidence>
<evidence type="ECO:0000256" key="3">
    <source>
        <dbReference type="ARBA" id="ARBA00022670"/>
    </source>
</evidence>
<feature type="domain" description="Peptidase S49" evidence="9">
    <location>
        <begin position="143"/>
        <end position="292"/>
    </location>
</feature>
<dbReference type="Proteomes" id="UP000199073">
    <property type="component" value="Unassembled WGS sequence"/>
</dbReference>
<dbReference type="CDD" id="cd07018">
    <property type="entry name" value="S49_SppA_67K_type"/>
    <property type="match status" value="1"/>
</dbReference>
<feature type="domain" description="Peptidase S49" evidence="9">
    <location>
        <begin position="397"/>
        <end position="547"/>
    </location>
</feature>